<keyword evidence="4" id="KW-0235">DNA replication</keyword>
<name>A0ABY5Y297_9BACT</name>
<evidence type="ECO:0000256" key="14">
    <source>
        <dbReference type="ARBA" id="ARBA00041592"/>
    </source>
</evidence>
<dbReference type="Proteomes" id="UP001058120">
    <property type="component" value="Chromosome"/>
</dbReference>
<evidence type="ECO:0000256" key="8">
    <source>
        <dbReference type="ARBA" id="ARBA00022842"/>
    </source>
</evidence>
<comment type="cofactor">
    <cofactor evidence="1">
        <name>Mg(2+)</name>
        <dbReference type="ChEBI" id="CHEBI:18420"/>
    </cofactor>
</comment>
<dbReference type="InterPro" id="IPR000086">
    <property type="entry name" value="NUDIX_hydrolase_dom"/>
</dbReference>
<keyword evidence="8" id="KW-0460">Magnesium</keyword>
<dbReference type="InterPro" id="IPR029119">
    <property type="entry name" value="MutY_C"/>
</dbReference>
<reference evidence="18" key="1">
    <citation type="submission" date="2020-12" db="EMBL/GenBank/DDBJ databases">
        <title>Taurinivorans muris gen. nov., sp. nov., fundamental and realized metabolic niche of a ubiquitous sulfidogenic bacterium in the murine intestine.</title>
        <authorList>
            <person name="Ye H."/>
            <person name="Hanson B.T."/>
            <person name="Loy A."/>
        </authorList>
    </citation>
    <scope>NUCLEOTIDE SEQUENCE</scope>
    <source>
        <strain evidence="18">LT0009</strain>
    </source>
</reference>
<comment type="catalytic activity">
    <reaction evidence="11">
        <text>8-oxo-GTP + H2O = 8-oxo-GMP + diphosphate + H(+)</text>
        <dbReference type="Rhea" id="RHEA:67616"/>
        <dbReference type="ChEBI" id="CHEBI:15377"/>
        <dbReference type="ChEBI" id="CHEBI:15378"/>
        <dbReference type="ChEBI" id="CHEBI:33019"/>
        <dbReference type="ChEBI" id="CHEBI:143553"/>
        <dbReference type="ChEBI" id="CHEBI:145694"/>
    </reaction>
</comment>
<organism evidence="18 19">
    <name type="scientific">Taurinivorans muris</name>
    <dbReference type="NCBI Taxonomy" id="2787751"/>
    <lineage>
        <taxon>Bacteria</taxon>
        <taxon>Pseudomonadati</taxon>
        <taxon>Thermodesulfobacteriota</taxon>
        <taxon>Desulfovibrionia</taxon>
        <taxon>Desulfovibrionales</taxon>
        <taxon>Desulfovibrionaceae</taxon>
        <taxon>Taurinivorans</taxon>
    </lineage>
</organism>
<evidence type="ECO:0000256" key="16">
    <source>
        <dbReference type="ARBA" id="ARBA00042798"/>
    </source>
</evidence>
<dbReference type="Gene3D" id="3.90.79.10">
    <property type="entry name" value="Nucleoside Triphosphate Pyrophosphohydrolase"/>
    <property type="match status" value="1"/>
</dbReference>
<dbReference type="EC" id="3.6.1.55" evidence="12"/>
<dbReference type="SUPFAM" id="SSF55811">
    <property type="entry name" value="Nudix"/>
    <property type="match status" value="1"/>
</dbReference>
<evidence type="ECO:0000313" key="19">
    <source>
        <dbReference type="Proteomes" id="UP001058120"/>
    </source>
</evidence>
<dbReference type="PROSITE" id="PS51462">
    <property type="entry name" value="NUDIX"/>
    <property type="match status" value="1"/>
</dbReference>
<evidence type="ECO:0000256" key="13">
    <source>
        <dbReference type="ARBA" id="ARBA00040794"/>
    </source>
</evidence>
<evidence type="ECO:0000256" key="11">
    <source>
        <dbReference type="ARBA" id="ARBA00036904"/>
    </source>
</evidence>
<evidence type="ECO:0000256" key="3">
    <source>
        <dbReference type="ARBA" id="ARBA00022457"/>
    </source>
</evidence>
<evidence type="ECO:0000256" key="6">
    <source>
        <dbReference type="ARBA" id="ARBA00022763"/>
    </source>
</evidence>
<evidence type="ECO:0000256" key="9">
    <source>
        <dbReference type="ARBA" id="ARBA00023204"/>
    </source>
</evidence>
<evidence type="ECO:0000313" key="18">
    <source>
        <dbReference type="EMBL" id="UWX05842.1"/>
    </source>
</evidence>
<keyword evidence="3" id="KW-0515">Mutator protein</keyword>
<dbReference type="InterPro" id="IPR047127">
    <property type="entry name" value="MutT-like"/>
</dbReference>
<dbReference type="PANTHER" id="PTHR47707">
    <property type="entry name" value="8-OXO-DGTP DIPHOSPHATASE"/>
    <property type="match status" value="1"/>
</dbReference>
<dbReference type="EMBL" id="CP065938">
    <property type="protein sequence ID" value="UWX05842.1"/>
    <property type="molecule type" value="Genomic_DNA"/>
</dbReference>
<evidence type="ECO:0000256" key="15">
    <source>
        <dbReference type="ARBA" id="ARBA00041979"/>
    </source>
</evidence>
<sequence>MTHSDPMDTKKIFNIVAAFIYEQNRFLICQRPKTKARALLWEFAGGKVEQGESHIQALKRECMEELAIEVEPSGLFYQNSHEYEDIIVNLFIYHTKIIKGPVQKLEHEDIRWISSEEIDNYAFCPADKEVLEIIKQNY</sequence>
<keyword evidence="6" id="KW-0227">DNA damage</keyword>
<keyword evidence="9" id="KW-0234">DNA repair</keyword>
<evidence type="ECO:0000256" key="5">
    <source>
        <dbReference type="ARBA" id="ARBA00022723"/>
    </source>
</evidence>
<proteinExistence type="inferred from homology"/>
<keyword evidence="19" id="KW-1185">Reference proteome</keyword>
<evidence type="ECO:0000256" key="2">
    <source>
        <dbReference type="ARBA" id="ARBA00005582"/>
    </source>
</evidence>
<dbReference type="CDD" id="cd03425">
    <property type="entry name" value="NUDIX_MutT_NudA_like"/>
    <property type="match status" value="1"/>
</dbReference>
<evidence type="ECO:0000256" key="12">
    <source>
        <dbReference type="ARBA" id="ARBA00038905"/>
    </source>
</evidence>
<evidence type="ECO:0000259" key="17">
    <source>
        <dbReference type="PROSITE" id="PS51462"/>
    </source>
</evidence>
<gene>
    <name evidence="18" type="ORF">JBF11_00490</name>
</gene>
<dbReference type="Pfam" id="PF14815">
    <property type="entry name" value="NUDIX_4"/>
    <property type="match status" value="1"/>
</dbReference>
<evidence type="ECO:0000256" key="7">
    <source>
        <dbReference type="ARBA" id="ARBA00022801"/>
    </source>
</evidence>
<feature type="domain" description="Nudix hydrolase" evidence="17">
    <location>
        <begin position="11"/>
        <end position="138"/>
    </location>
</feature>
<dbReference type="PANTHER" id="PTHR47707:SF1">
    <property type="entry name" value="NUDIX HYDROLASE FAMILY PROTEIN"/>
    <property type="match status" value="1"/>
</dbReference>
<accession>A0ABY5Y297</accession>
<keyword evidence="5" id="KW-0479">Metal-binding</keyword>
<comment type="catalytic activity">
    <reaction evidence="10">
        <text>8-oxo-dGTP + H2O = 8-oxo-dGMP + diphosphate + H(+)</text>
        <dbReference type="Rhea" id="RHEA:31575"/>
        <dbReference type="ChEBI" id="CHEBI:15377"/>
        <dbReference type="ChEBI" id="CHEBI:15378"/>
        <dbReference type="ChEBI" id="CHEBI:33019"/>
        <dbReference type="ChEBI" id="CHEBI:63224"/>
        <dbReference type="ChEBI" id="CHEBI:77896"/>
        <dbReference type="EC" id="3.6.1.55"/>
    </reaction>
</comment>
<evidence type="ECO:0000256" key="4">
    <source>
        <dbReference type="ARBA" id="ARBA00022705"/>
    </source>
</evidence>
<comment type="similarity">
    <text evidence="2">Belongs to the Nudix hydrolase family.</text>
</comment>
<protein>
    <recommendedName>
        <fullName evidence="13">8-oxo-dGTP diphosphatase</fullName>
        <ecNumber evidence="12">3.6.1.55</ecNumber>
    </recommendedName>
    <alternativeName>
        <fullName evidence="16">7,8-dihydro-8-oxoguanine-triphosphatase</fullName>
    </alternativeName>
    <alternativeName>
        <fullName evidence="15">Mutator protein MutT</fullName>
    </alternativeName>
    <alternativeName>
        <fullName evidence="14">dGTP pyrophosphohydrolase</fullName>
    </alternativeName>
</protein>
<dbReference type="RefSeq" id="WP_334315433.1">
    <property type="nucleotide sequence ID" value="NZ_CP065938.1"/>
</dbReference>
<dbReference type="InterPro" id="IPR015797">
    <property type="entry name" value="NUDIX_hydrolase-like_dom_sf"/>
</dbReference>
<evidence type="ECO:0000256" key="10">
    <source>
        <dbReference type="ARBA" id="ARBA00035861"/>
    </source>
</evidence>
<evidence type="ECO:0000256" key="1">
    <source>
        <dbReference type="ARBA" id="ARBA00001946"/>
    </source>
</evidence>
<keyword evidence="7" id="KW-0378">Hydrolase</keyword>